<keyword evidence="2" id="KW-1133">Transmembrane helix</keyword>
<dbReference type="InterPro" id="IPR045931">
    <property type="entry name" value="DUF6350"/>
</dbReference>
<name>A0ABU1UR63_9ACTN</name>
<feature type="transmembrane region" description="Helical" evidence="2">
    <location>
        <begin position="69"/>
        <end position="92"/>
    </location>
</feature>
<feature type="transmembrane region" description="Helical" evidence="2">
    <location>
        <begin position="214"/>
        <end position="236"/>
    </location>
</feature>
<keyword evidence="2" id="KW-0472">Membrane</keyword>
<feature type="transmembrane region" description="Helical" evidence="2">
    <location>
        <begin position="273"/>
        <end position="295"/>
    </location>
</feature>
<keyword evidence="2" id="KW-0812">Transmembrane</keyword>
<organism evidence="3 4">
    <name type="scientific">Aeromicrobium panaciterrae</name>
    <dbReference type="NCBI Taxonomy" id="363861"/>
    <lineage>
        <taxon>Bacteria</taxon>
        <taxon>Bacillati</taxon>
        <taxon>Actinomycetota</taxon>
        <taxon>Actinomycetes</taxon>
        <taxon>Propionibacteriales</taxon>
        <taxon>Nocardioidaceae</taxon>
        <taxon>Aeromicrobium</taxon>
    </lineage>
</organism>
<comment type="caution">
    <text evidence="3">The sequence shown here is derived from an EMBL/GenBank/DDBJ whole genome shotgun (WGS) entry which is preliminary data.</text>
</comment>
<feature type="transmembrane region" description="Helical" evidence="2">
    <location>
        <begin position="132"/>
        <end position="152"/>
    </location>
</feature>
<dbReference type="RefSeq" id="WP_309971654.1">
    <property type="nucleotide sequence ID" value="NZ_JAVDWH010000001.1"/>
</dbReference>
<dbReference type="Proteomes" id="UP001257739">
    <property type="component" value="Unassembled WGS sequence"/>
</dbReference>
<feature type="transmembrane region" description="Helical" evidence="2">
    <location>
        <begin position="12"/>
        <end position="34"/>
    </location>
</feature>
<dbReference type="Pfam" id="PF19877">
    <property type="entry name" value="DUF6350"/>
    <property type="match status" value="1"/>
</dbReference>
<evidence type="ECO:0000313" key="4">
    <source>
        <dbReference type="Proteomes" id="UP001257739"/>
    </source>
</evidence>
<feature type="transmembrane region" description="Helical" evidence="2">
    <location>
        <begin position="344"/>
        <end position="365"/>
    </location>
</feature>
<accession>A0ABU1UR63</accession>
<feature type="transmembrane region" description="Helical" evidence="2">
    <location>
        <begin position="172"/>
        <end position="194"/>
    </location>
</feature>
<dbReference type="EMBL" id="JAVDWH010000001">
    <property type="protein sequence ID" value="MDR7087681.1"/>
    <property type="molecule type" value="Genomic_DNA"/>
</dbReference>
<evidence type="ECO:0000256" key="2">
    <source>
        <dbReference type="SAM" id="Phobius"/>
    </source>
</evidence>
<feature type="transmembrane region" description="Helical" evidence="2">
    <location>
        <begin position="307"/>
        <end position="332"/>
    </location>
</feature>
<evidence type="ECO:0000313" key="3">
    <source>
        <dbReference type="EMBL" id="MDR7087681.1"/>
    </source>
</evidence>
<gene>
    <name evidence="3" type="ORF">J2X11_002520</name>
</gene>
<feature type="region of interest" description="Disordered" evidence="1">
    <location>
        <begin position="375"/>
        <end position="403"/>
    </location>
</feature>
<evidence type="ECO:0000256" key="1">
    <source>
        <dbReference type="SAM" id="MobiDB-lite"/>
    </source>
</evidence>
<feature type="transmembrane region" description="Helical" evidence="2">
    <location>
        <begin position="98"/>
        <end position="120"/>
    </location>
</feature>
<proteinExistence type="predicted"/>
<protein>
    <submittedName>
        <fullName evidence="3">Uncharacterized protein</fullName>
    </submittedName>
</protein>
<sequence>MPEPSTPSFLRPAFLTAILSAVGSLAVSAVFVLAARGSDDLSFSGFSRSSARTWLVSLGSGLDAGDVSLGLVPVGATLMCLAIVAVTTQWVVADPVELPAFAAATAGAYGVVAGVTSAASNAGDIHTSAVRAAIGAFIVGGIGAAVGAAMRHKATADLWPTPNVDARAVLRASVPAIIAVLASSATIVLALLVLHVSRAGDLWAVLDPGFGGGLALAVGCLLAIPTLVLWTASALIGPGFALGTDTSVDLTGAQLGEVPGLPIFAALPAPGEFAGWVFLLGLIPLVAGMIAGWRVEVRDREDLLTRVGLGAAAGGVAGLALGLLIAVSGGAIGPGRMADAGPPTLTPLLVAVPVMALGGALGAVLGHYRGDRATKPGVTSSSRGARLWKRDKSPSPDRRVDQT</sequence>
<keyword evidence="4" id="KW-1185">Reference proteome</keyword>
<feature type="compositionally biased region" description="Basic and acidic residues" evidence="1">
    <location>
        <begin position="388"/>
        <end position="403"/>
    </location>
</feature>
<reference evidence="3 4" key="1">
    <citation type="submission" date="2023-07" db="EMBL/GenBank/DDBJ databases">
        <title>Sorghum-associated microbial communities from plants grown in Nebraska, USA.</title>
        <authorList>
            <person name="Schachtman D."/>
        </authorList>
    </citation>
    <scope>NUCLEOTIDE SEQUENCE [LARGE SCALE GENOMIC DNA]</scope>
    <source>
        <strain evidence="3 4">BE248</strain>
    </source>
</reference>